<evidence type="ECO:0000313" key="4">
    <source>
        <dbReference type="Proteomes" id="UP000447574"/>
    </source>
</evidence>
<dbReference type="RefSeq" id="WP_153355640.1">
    <property type="nucleotide sequence ID" value="NZ_WIVV01000017.1"/>
</dbReference>
<comment type="caution">
    <text evidence="3">The sequence shown here is derived from an EMBL/GenBank/DDBJ whole genome shotgun (WGS) entry which is preliminary data.</text>
</comment>
<reference evidence="4 5" key="1">
    <citation type="submission" date="2019-10" db="EMBL/GenBank/DDBJ databases">
        <title>Evaluation of single-gene subtyping targets for Pseudomonas.</title>
        <authorList>
            <person name="Reichler S.J."/>
            <person name="Orsi R.H."/>
            <person name="Wiedmann M."/>
            <person name="Martin N.H."/>
            <person name="Murphy S.I."/>
        </authorList>
    </citation>
    <scope>NUCLEOTIDE SEQUENCE [LARGE SCALE GENOMIC DNA]</scope>
    <source>
        <strain evidence="3 5">FSL R10-1876</strain>
        <strain evidence="2 4">FSL R10-2932</strain>
    </source>
</reference>
<organism evidence="3 5">
    <name type="scientific">Pseudomonas helleri</name>
    <dbReference type="NCBI Taxonomy" id="1608996"/>
    <lineage>
        <taxon>Bacteria</taxon>
        <taxon>Pseudomonadati</taxon>
        <taxon>Pseudomonadota</taxon>
        <taxon>Gammaproteobacteria</taxon>
        <taxon>Pseudomonadales</taxon>
        <taxon>Pseudomonadaceae</taxon>
        <taxon>Pseudomonas</taxon>
    </lineage>
</organism>
<dbReference type="AlphaFoldDB" id="A0A6I1WNC1"/>
<evidence type="ECO:0000313" key="5">
    <source>
        <dbReference type="Proteomes" id="UP000466863"/>
    </source>
</evidence>
<dbReference type="Pfam" id="PF11658">
    <property type="entry name" value="CBP_BcsG"/>
    <property type="match status" value="1"/>
</dbReference>
<feature type="transmembrane region" description="Helical" evidence="1">
    <location>
        <begin position="107"/>
        <end position="129"/>
    </location>
</feature>
<keyword evidence="3" id="KW-0808">Transferase</keyword>
<dbReference type="EC" id="2.7.8.-" evidence="3"/>
<gene>
    <name evidence="3" type="primary">bcsG</name>
    <name evidence="3" type="ORF">GHO28_05935</name>
    <name evidence="2" type="ORF">GHO37_07740</name>
</gene>
<name>A0A6I1WNC1_9PSED</name>
<feature type="transmembrane region" description="Helical" evidence="1">
    <location>
        <begin position="67"/>
        <end position="87"/>
    </location>
</feature>
<dbReference type="EMBL" id="WIWF01000021">
    <property type="protein sequence ID" value="MQT74195.1"/>
    <property type="molecule type" value="Genomic_DNA"/>
</dbReference>
<dbReference type="NCBIfam" id="TIGR03368">
    <property type="entry name" value="cellulose_yhjU"/>
    <property type="match status" value="1"/>
</dbReference>
<evidence type="ECO:0000313" key="2">
    <source>
        <dbReference type="EMBL" id="MQT74195.1"/>
    </source>
</evidence>
<dbReference type="Gene3D" id="3.40.720.10">
    <property type="entry name" value="Alkaline Phosphatase, subunit A"/>
    <property type="match status" value="1"/>
</dbReference>
<dbReference type="InterPro" id="IPR017744">
    <property type="entry name" value="BcsG"/>
</dbReference>
<accession>A0A6I1WNC1</accession>
<keyword evidence="1" id="KW-0812">Transmembrane</keyword>
<protein>
    <submittedName>
        <fullName evidence="3">Cellulose biosynthesis protein BcsG</fullName>
        <ecNumber evidence="3">2.7.8.-</ecNumber>
    </submittedName>
</protein>
<dbReference type="Proteomes" id="UP000447574">
    <property type="component" value="Unassembled WGS sequence"/>
</dbReference>
<evidence type="ECO:0000313" key="3">
    <source>
        <dbReference type="EMBL" id="MQU42053.1"/>
    </source>
</evidence>
<dbReference type="EMBL" id="WIVV01000017">
    <property type="protein sequence ID" value="MQU42053.1"/>
    <property type="molecule type" value="Genomic_DNA"/>
</dbReference>
<keyword evidence="1" id="KW-1133">Transmembrane helix</keyword>
<feature type="transmembrane region" description="Helical" evidence="1">
    <location>
        <begin position="32"/>
        <end position="55"/>
    </location>
</feature>
<evidence type="ECO:0000256" key="1">
    <source>
        <dbReference type="SAM" id="Phobius"/>
    </source>
</evidence>
<dbReference type="Proteomes" id="UP000466863">
    <property type="component" value="Unassembled WGS sequence"/>
</dbReference>
<keyword evidence="1" id="KW-0472">Membrane</keyword>
<dbReference type="GO" id="GO:0016740">
    <property type="term" value="F:transferase activity"/>
    <property type="evidence" value="ECO:0007669"/>
    <property type="project" value="UniProtKB-KW"/>
</dbReference>
<proteinExistence type="predicted"/>
<sequence length="549" mass="60749">MNLSKPAVVPQKLTTVWRGLGAWNLYFLGKFLLTWTGHLNFQIVPNLIFALALLIPIAHPMLRRARTLLAIPVAVALLYQDTWFPPFSRLLAQPGVLNFSADYIIELLGRFIDWQVCALLLVLIIGYLFISPWLRLTTLTLLGFVWLSLGSLQALLPAPVTLPIASNTSGAATPVSSGGGEPDDATLNAYLDTFYKNEAQRKVEFKEPAVKPPPFDLLVINICSLAWDDLDAVGLRNNSLFSQMDVIFDNFNSATAYSGPAAIRLLRASCGQTSHAQLYKQPPDQCLLFDDLRKLGFTDELMLNHTGEFDGFLQEVRDQGQLPPPALGVIPAGLQRTYVGFDGSPIWRDRDVLSKWWQHRLNSNQPNMALFYNTTSLHDGNRQVRADGGTQAADYSSRAQVLLDDLNAFIKELQKSGRRVVVAIVPEHGAALHGDRMQISGMREIPSESITHVPVGLKLINMGDDGQTEPVHITQPSSYLAIAEIIARLYASPQLSNGQTVDWSALLQDLPQTAKVSENSGTVVLDYNGKPYVRIKENGGWLPYPQQLK</sequence>
<dbReference type="InterPro" id="IPR017850">
    <property type="entry name" value="Alkaline_phosphatase_core_sf"/>
</dbReference>
<feature type="transmembrane region" description="Helical" evidence="1">
    <location>
        <begin position="136"/>
        <end position="156"/>
    </location>
</feature>